<evidence type="ECO:0000313" key="2">
    <source>
        <dbReference type="EMBL" id="KKL28573.1"/>
    </source>
</evidence>
<evidence type="ECO:0000256" key="1">
    <source>
        <dbReference type="SAM" id="MobiDB-lite"/>
    </source>
</evidence>
<name>A0A0F9EXK2_9ZZZZ</name>
<organism evidence="2">
    <name type="scientific">marine sediment metagenome</name>
    <dbReference type="NCBI Taxonomy" id="412755"/>
    <lineage>
        <taxon>unclassified sequences</taxon>
        <taxon>metagenomes</taxon>
        <taxon>ecological metagenomes</taxon>
    </lineage>
</organism>
<feature type="non-terminal residue" evidence="2">
    <location>
        <position position="1"/>
    </location>
</feature>
<dbReference type="EMBL" id="LAZR01035047">
    <property type="protein sequence ID" value="KKL28573.1"/>
    <property type="molecule type" value="Genomic_DNA"/>
</dbReference>
<comment type="caution">
    <text evidence="2">The sequence shown here is derived from an EMBL/GenBank/DDBJ whole genome shotgun (WGS) entry which is preliminary data.</text>
</comment>
<feature type="non-terminal residue" evidence="2">
    <location>
        <position position="545"/>
    </location>
</feature>
<reference evidence="2" key="1">
    <citation type="journal article" date="2015" name="Nature">
        <title>Complex archaea that bridge the gap between prokaryotes and eukaryotes.</title>
        <authorList>
            <person name="Spang A."/>
            <person name="Saw J.H."/>
            <person name="Jorgensen S.L."/>
            <person name="Zaremba-Niedzwiedzka K."/>
            <person name="Martijn J."/>
            <person name="Lind A.E."/>
            <person name="van Eijk R."/>
            <person name="Schleper C."/>
            <person name="Guy L."/>
            <person name="Ettema T.J."/>
        </authorList>
    </citation>
    <scope>NUCLEOTIDE SEQUENCE</scope>
</reference>
<proteinExistence type="predicted"/>
<feature type="region of interest" description="Disordered" evidence="1">
    <location>
        <begin position="64"/>
        <end position="85"/>
    </location>
</feature>
<protein>
    <submittedName>
        <fullName evidence="2">Uncharacterized protein</fullName>
    </submittedName>
</protein>
<dbReference type="AlphaFoldDB" id="A0A0F9EXK2"/>
<feature type="compositionally biased region" description="Polar residues" evidence="1">
    <location>
        <begin position="64"/>
        <end position="73"/>
    </location>
</feature>
<accession>A0A0F9EXK2</accession>
<gene>
    <name evidence="2" type="ORF">LCGC14_2373790</name>
</gene>
<sequence>QQRQDIRDSLDGYVNPDLSGYAILATENQRWEDSSLQRQDIRDSLDGYVNPDLSDYAILSTENQRWTDSSQQRQDIRDSLDGYSSPDMSNYALLATENQRWTDSSQQRQDLRNAADGYALVATENQRWEDSSEQRQDIRDSLDGYVNPDLSGYAILSTENQKWTDSSQQRQDLRNAADGYQTQIDSLESTENQRWTDSSQQRQDLRDAADGYYTEDEFLNSSAGAGDAGKPIKLDADGHVDSSMINSADIDHNISDHDTTATGAELETLTSSGLADTLHRHASETTGNQRWTDSSQQRQDIRDACDGYGAVGAHNIASHSDTTATGTELNTLTDNSIANALHRQSELVASDGTPDPAVSIDGTGNLTLVGSADFESYMAIGNGSAPSVHYTLTIDRGFFSSWGRQLWVKGTTTINSGVNNIYEAYIAPTSIKITSGAHPIVSTLTVEEPKITEDGGTVVTGVTLYIKDAPTEGDANYALWVDNGATRLDGLLDLQSIAAGASDYDKFLVSDSGEVKYRTGAEVLSDIGGALEAIENQRWEDSSEQ</sequence>